<evidence type="ECO:0000256" key="7">
    <source>
        <dbReference type="ARBA" id="ARBA00022984"/>
    </source>
</evidence>
<keyword evidence="7 10" id="KW-0573">Peptidoglycan synthesis</keyword>
<keyword evidence="4 10" id="KW-0547">Nucleotide-binding</keyword>
<feature type="binding site" evidence="10">
    <location>
        <begin position="111"/>
        <end position="117"/>
    </location>
    <ligand>
        <name>ATP</name>
        <dbReference type="ChEBI" id="CHEBI:30616"/>
    </ligand>
</feature>
<dbReference type="Pfam" id="PF02875">
    <property type="entry name" value="Mur_ligase_C"/>
    <property type="match status" value="1"/>
</dbReference>
<comment type="function">
    <text evidence="10 11">Involved in cell wall formation. Catalyzes the final step in the synthesis of UDP-N-acetylmuramoyl-pentapeptide, the precursor of murein.</text>
</comment>
<evidence type="ECO:0000256" key="1">
    <source>
        <dbReference type="ARBA" id="ARBA00022490"/>
    </source>
</evidence>
<protein>
    <recommendedName>
        <fullName evidence="10 11">UDP-N-acetylmuramoyl-tripeptide--D-alanyl-D-alanine ligase</fullName>
        <ecNumber evidence="10 11">6.3.2.10</ecNumber>
    </recommendedName>
    <alternativeName>
        <fullName evidence="10">D-alanyl-D-alanine-adding enzyme</fullName>
    </alternativeName>
</protein>
<evidence type="ECO:0000256" key="11">
    <source>
        <dbReference type="RuleBase" id="RU004136"/>
    </source>
</evidence>
<dbReference type="SUPFAM" id="SSF53244">
    <property type="entry name" value="MurD-like peptide ligases, peptide-binding domain"/>
    <property type="match status" value="1"/>
</dbReference>
<evidence type="ECO:0000256" key="4">
    <source>
        <dbReference type="ARBA" id="ARBA00022741"/>
    </source>
</evidence>
<keyword evidence="2 10" id="KW-0436">Ligase</keyword>
<name>A0ABT1Y1E2_9FIRM</name>
<reference evidence="15 16" key="1">
    <citation type="submission" date="2022-08" db="EMBL/GenBank/DDBJ databases">
        <title>Proteogenomics of the novel Dehalobacterium formicoaceticum strain EZ94 highlights a key role of methyltransferases during anaerobic dichloromethane degradation.</title>
        <authorList>
            <person name="Wasmund K."/>
        </authorList>
    </citation>
    <scope>NUCLEOTIDE SEQUENCE [LARGE SCALE GENOMIC DNA]</scope>
    <source>
        <strain evidence="15 16">EZ94</strain>
    </source>
</reference>
<dbReference type="HAMAP" id="MF_02019">
    <property type="entry name" value="MurF"/>
    <property type="match status" value="1"/>
</dbReference>
<dbReference type="Proteomes" id="UP001524944">
    <property type="component" value="Unassembled WGS sequence"/>
</dbReference>
<keyword evidence="8 10" id="KW-0131">Cell cycle</keyword>
<evidence type="ECO:0000256" key="6">
    <source>
        <dbReference type="ARBA" id="ARBA00022960"/>
    </source>
</evidence>
<evidence type="ECO:0000256" key="5">
    <source>
        <dbReference type="ARBA" id="ARBA00022840"/>
    </source>
</evidence>
<organism evidence="15 16">
    <name type="scientific">Dehalobacterium formicoaceticum</name>
    <dbReference type="NCBI Taxonomy" id="51515"/>
    <lineage>
        <taxon>Bacteria</taxon>
        <taxon>Bacillati</taxon>
        <taxon>Bacillota</taxon>
        <taxon>Clostridia</taxon>
        <taxon>Eubacteriales</taxon>
        <taxon>Peptococcaceae</taxon>
        <taxon>Dehalobacterium</taxon>
    </lineage>
</organism>
<dbReference type="RefSeq" id="WP_257912145.1">
    <property type="nucleotide sequence ID" value="NZ_JANPWE010000001.1"/>
</dbReference>
<dbReference type="InterPro" id="IPR005863">
    <property type="entry name" value="UDP-N-AcMur_synth"/>
</dbReference>
<evidence type="ECO:0000256" key="9">
    <source>
        <dbReference type="ARBA" id="ARBA00023316"/>
    </source>
</evidence>
<evidence type="ECO:0000313" key="15">
    <source>
        <dbReference type="EMBL" id="MCR6544687.1"/>
    </source>
</evidence>
<keyword evidence="5 10" id="KW-0067">ATP-binding</keyword>
<evidence type="ECO:0000256" key="3">
    <source>
        <dbReference type="ARBA" id="ARBA00022618"/>
    </source>
</evidence>
<comment type="similarity">
    <text evidence="10">Belongs to the MurCDEF family. MurF subfamily.</text>
</comment>
<comment type="subcellular location">
    <subcellularLocation>
        <location evidence="10 11">Cytoplasm</location>
    </subcellularLocation>
</comment>
<dbReference type="InterPro" id="IPR036615">
    <property type="entry name" value="Mur_ligase_C_dom_sf"/>
</dbReference>
<feature type="domain" description="Mur ligase C-terminal" evidence="13">
    <location>
        <begin position="326"/>
        <end position="447"/>
    </location>
</feature>
<dbReference type="InterPro" id="IPR013221">
    <property type="entry name" value="Mur_ligase_cen"/>
</dbReference>
<sequence>MKSMTLDEIAREVAGELRGDSSNLKIEQVSTDSRKVKPGDLFLALRGDLFDGHDFIPQAVAKGAGAVLAERHVLTDPALPFILVPDTRQAYLDLAKAYRQKFDKPVIAVTGSVGKTSTKNMIAAVLSAKLKVHKTAGNFNNEIGLPQTILGWREDQDVMVLEMGMRGQGEIRLLTGPARPNIAVITNIGVSHIERLGSRENILKAKMEIVEGMGEKGLLILNGNDPLLGEIFATFPELKNKFTGRILTVAVEKPADYTAFDLEHQGEAGVSFKVEIQGKTYPFHIAALGEHHVANGLMGIACAMELGLSPEEAQAGMAGFRLETMRGEILELDGIQFINDCYNASPDSMKSALAVLKRLARGKKSVAVLGNIFELGAFAGPGHFQVGQMCRENDVDFTVLMGENAVDVAAGIDNEEKCRILASHEEIVSFLKAYLQPGDVVLLKGSRGMEMERILTLWQK</sequence>
<dbReference type="InterPro" id="IPR036565">
    <property type="entry name" value="Mur-like_cat_sf"/>
</dbReference>
<dbReference type="EC" id="6.3.2.10" evidence="10 11"/>
<evidence type="ECO:0000256" key="2">
    <source>
        <dbReference type="ARBA" id="ARBA00022598"/>
    </source>
</evidence>
<dbReference type="EMBL" id="JANPWE010000001">
    <property type="protein sequence ID" value="MCR6544687.1"/>
    <property type="molecule type" value="Genomic_DNA"/>
</dbReference>
<comment type="caution">
    <text evidence="15">The sequence shown here is derived from an EMBL/GenBank/DDBJ whole genome shotgun (WGS) entry which is preliminary data.</text>
</comment>
<dbReference type="Gene3D" id="3.40.1190.10">
    <property type="entry name" value="Mur-like, catalytic domain"/>
    <property type="match status" value="1"/>
</dbReference>
<feature type="domain" description="Mur ligase N-terminal catalytic" evidence="12">
    <location>
        <begin position="25"/>
        <end position="97"/>
    </location>
</feature>
<evidence type="ECO:0000256" key="10">
    <source>
        <dbReference type="HAMAP-Rule" id="MF_02019"/>
    </source>
</evidence>
<feature type="domain" description="Mur ligase central" evidence="14">
    <location>
        <begin position="109"/>
        <end position="303"/>
    </location>
</feature>
<keyword evidence="9 10" id="KW-0961">Cell wall biogenesis/degradation</keyword>
<dbReference type="PANTHER" id="PTHR43024:SF1">
    <property type="entry name" value="UDP-N-ACETYLMURAMOYL-TRIPEPTIDE--D-ALANYL-D-ALANINE LIGASE"/>
    <property type="match status" value="1"/>
</dbReference>
<dbReference type="InterPro" id="IPR004101">
    <property type="entry name" value="Mur_ligase_C"/>
</dbReference>
<evidence type="ECO:0000259" key="12">
    <source>
        <dbReference type="Pfam" id="PF01225"/>
    </source>
</evidence>
<proteinExistence type="inferred from homology"/>
<keyword evidence="16" id="KW-1185">Reference proteome</keyword>
<dbReference type="Pfam" id="PF08245">
    <property type="entry name" value="Mur_ligase_M"/>
    <property type="match status" value="1"/>
</dbReference>
<comment type="catalytic activity">
    <reaction evidence="10 11">
        <text>D-alanyl-D-alanine + UDP-N-acetyl-alpha-D-muramoyl-L-alanyl-gamma-D-glutamyl-meso-2,6-diaminopimelate + ATP = UDP-N-acetyl-alpha-D-muramoyl-L-alanyl-gamma-D-glutamyl-meso-2,6-diaminopimeloyl-D-alanyl-D-alanine + ADP + phosphate + H(+)</text>
        <dbReference type="Rhea" id="RHEA:28374"/>
        <dbReference type="ChEBI" id="CHEBI:15378"/>
        <dbReference type="ChEBI" id="CHEBI:30616"/>
        <dbReference type="ChEBI" id="CHEBI:43474"/>
        <dbReference type="ChEBI" id="CHEBI:57822"/>
        <dbReference type="ChEBI" id="CHEBI:61386"/>
        <dbReference type="ChEBI" id="CHEBI:83905"/>
        <dbReference type="ChEBI" id="CHEBI:456216"/>
        <dbReference type="EC" id="6.3.2.10"/>
    </reaction>
</comment>
<dbReference type="GO" id="GO:0016874">
    <property type="term" value="F:ligase activity"/>
    <property type="evidence" value="ECO:0007669"/>
    <property type="project" value="UniProtKB-KW"/>
</dbReference>
<dbReference type="NCBIfam" id="TIGR01143">
    <property type="entry name" value="murF"/>
    <property type="match status" value="1"/>
</dbReference>
<dbReference type="InterPro" id="IPR035911">
    <property type="entry name" value="MurE/MurF_N"/>
</dbReference>
<evidence type="ECO:0000259" key="14">
    <source>
        <dbReference type="Pfam" id="PF08245"/>
    </source>
</evidence>
<evidence type="ECO:0000313" key="16">
    <source>
        <dbReference type="Proteomes" id="UP001524944"/>
    </source>
</evidence>
<keyword evidence="1 10" id="KW-0963">Cytoplasm</keyword>
<dbReference type="InterPro" id="IPR000713">
    <property type="entry name" value="Mur_ligase_N"/>
</dbReference>
<dbReference type="InterPro" id="IPR051046">
    <property type="entry name" value="MurCDEF_CellWall_CoF430Synth"/>
</dbReference>
<accession>A0ABT1Y1E2</accession>
<keyword evidence="3 10" id="KW-0132">Cell division</keyword>
<dbReference type="Gene3D" id="3.90.190.20">
    <property type="entry name" value="Mur ligase, C-terminal domain"/>
    <property type="match status" value="1"/>
</dbReference>
<dbReference type="Pfam" id="PF01225">
    <property type="entry name" value="Mur_ligase"/>
    <property type="match status" value="1"/>
</dbReference>
<dbReference type="PANTHER" id="PTHR43024">
    <property type="entry name" value="UDP-N-ACETYLMURAMOYL-TRIPEPTIDE--D-ALANYL-D-ALANINE LIGASE"/>
    <property type="match status" value="1"/>
</dbReference>
<dbReference type="SUPFAM" id="SSF53623">
    <property type="entry name" value="MurD-like peptide ligases, catalytic domain"/>
    <property type="match status" value="1"/>
</dbReference>
<dbReference type="Gene3D" id="3.40.1390.10">
    <property type="entry name" value="MurE/MurF, N-terminal domain"/>
    <property type="match status" value="1"/>
</dbReference>
<evidence type="ECO:0000259" key="13">
    <source>
        <dbReference type="Pfam" id="PF02875"/>
    </source>
</evidence>
<evidence type="ECO:0000256" key="8">
    <source>
        <dbReference type="ARBA" id="ARBA00023306"/>
    </source>
</evidence>
<gene>
    <name evidence="10" type="primary">murF</name>
    <name evidence="15" type="ORF">NVS47_04010</name>
</gene>
<keyword evidence="6 10" id="KW-0133">Cell shape</keyword>
<comment type="pathway">
    <text evidence="10 11">Cell wall biogenesis; peptidoglycan biosynthesis.</text>
</comment>
<dbReference type="SUPFAM" id="SSF63418">
    <property type="entry name" value="MurE/MurF N-terminal domain"/>
    <property type="match status" value="1"/>
</dbReference>